<feature type="domain" description="Class II aldolase/adducin N-terminal" evidence="1">
    <location>
        <begin position="16"/>
        <end position="211"/>
    </location>
</feature>
<keyword evidence="3" id="KW-1185">Reference proteome</keyword>
<dbReference type="InterPro" id="IPR001303">
    <property type="entry name" value="Aldolase_II/adducin_N"/>
</dbReference>
<sequence length="270" mass="30646">MMAESSISSSTDVLKRTFISGCHILHHHRVLDAYGHISVRNPRRHDTFFMPRNLAPGLISSAEDILEYFVDDAAPVDPLSPNGYVERFIHSEIYRRYPEVQSVVHSHAPSVLPYTITDVEMRPCVHMSGFLGQSVQKFDVSQFYAKDDTRDLLIRNKSLGARFAESFSRPDQTLHGPVVLMRGHGFTVIGGSIEESVFRAIYTAENARIQTTAMAIDASDRGREPDNKGLHYLQDSELVDTTEMTRWSVMRPWKLWVREVETTGLYENSA</sequence>
<organism evidence="2 3">
    <name type="scientific">Talaromyces rugulosus</name>
    <name type="common">Penicillium rugulosum</name>
    <dbReference type="NCBI Taxonomy" id="121627"/>
    <lineage>
        <taxon>Eukaryota</taxon>
        <taxon>Fungi</taxon>
        <taxon>Dikarya</taxon>
        <taxon>Ascomycota</taxon>
        <taxon>Pezizomycotina</taxon>
        <taxon>Eurotiomycetes</taxon>
        <taxon>Eurotiomycetidae</taxon>
        <taxon>Eurotiales</taxon>
        <taxon>Trichocomaceae</taxon>
        <taxon>Talaromyces</taxon>
        <taxon>Talaromyces sect. Islandici</taxon>
    </lineage>
</organism>
<evidence type="ECO:0000313" key="3">
    <source>
        <dbReference type="Proteomes" id="UP000509510"/>
    </source>
</evidence>
<dbReference type="InterPro" id="IPR036409">
    <property type="entry name" value="Aldolase_II/adducin_N_sf"/>
</dbReference>
<dbReference type="KEGG" id="trg:TRUGW13939_10030"/>
<dbReference type="PANTHER" id="PTHR10672:SF41">
    <property type="entry name" value="CLASS II ALDOLASE_ADDUCIN DOMAIN PROTEIN (AFU_ORTHOLOGUE AFUA_3G01330)"/>
    <property type="match status" value="1"/>
</dbReference>
<dbReference type="GO" id="GO:0051015">
    <property type="term" value="F:actin filament binding"/>
    <property type="evidence" value="ECO:0007669"/>
    <property type="project" value="TreeGrafter"/>
</dbReference>
<dbReference type="GO" id="GO:0005856">
    <property type="term" value="C:cytoskeleton"/>
    <property type="evidence" value="ECO:0007669"/>
    <property type="project" value="TreeGrafter"/>
</dbReference>
<dbReference type="Proteomes" id="UP000509510">
    <property type="component" value="Chromosome V"/>
</dbReference>
<protein>
    <recommendedName>
        <fullName evidence="1">Class II aldolase/adducin N-terminal domain-containing protein</fullName>
    </recommendedName>
</protein>
<dbReference type="SUPFAM" id="SSF53639">
    <property type="entry name" value="AraD/HMP-PK domain-like"/>
    <property type="match status" value="1"/>
</dbReference>
<dbReference type="Pfam" id="PF00596">
    <property type="entry name" value="Aldolase_II"/>
    <property type="match status" value="1"/>
</dbReference>
<dbReference type="EMBL" id="CP055902">
    <property type="protein sequence ID" value="QKX62865.1"/>
    <property type="molecule type" value="Genomic_DNA"/>
</dbReference>
<evidence type="ECO:0000259" key="1">
    <source>
        <dbReference type="SMART" id="SM01007"/>
    </source>
</evidence>
<reference evidence="3" key="1">
    <citation type="submission" date="2020-06" db="EMBL/GenBank/DDBJ databases">
        <title>A chromosome-scale genome assembly of Talaromyces rugulosus W13939.</title>
        <authorList>
            <person name="Wang B."/>
            <person name="Guo L."/>
            <person name="Ye K."/>
            <person name="Wang L."/>
        </authorList>
    </citation>
    <scope>NUCLEOTIDE SEQUENCE [LARGE SCALE GENOMIC DNA]</scope>
    <source>
        <strain evidence="3">W13939</strain>
    </source>
</reference>
<dbReference type="GeneID" id="55997511"/>
<dbReference type="InterPro" id="IPR051017">
    <property type="entry name" value="Aldolase-II_Adducin_sf"/>
</dbReference>
<proteinExistence type="predicted"/>
<evidence type="ECO:0000313" key="2">
    <source>
        <dbReference type="EMBL" id="QKX62865.1"/>
    </source>
</evidence>
<dbReference type="PANTHER" id="PTHR10672">
    <property type="entry name" value="ADDUCIN"/>
    <property type="match status" value="1"/>
</dbReference>
<dbReference type="OrthoDB" id="2932980at2759"/>
<accession>A0A7H8RBL3</accession>
<gene>
    <name evidence="2" type="ORF">TRUGW13939_10030</name>
</gene>
<name>A0A7H8RBL3_TALRU</name>
<dbReference type="RefSeq" id="XP_035349039.1">
    <property type="nucleotide sequence ID" value="XM_035493146.1"/>
</dbReference>
<dbReference type="SMART" id="SM01007">
    <property type="entry name" value="Aldolase_II"/>
    <property type="match status" value="1"/>
</dbReference>
<dbReference type="AlphaFoldDB" id="A0A7H8RBL3"/>
<dbReference type="Gene3D" id="3.40.225.10">
    <property type="entry name" value="Class II aldolase/adducin N-terminal domain"/>
    <property type="match status" value="1"/>
</dbReference>